<keyword evidence="8" id="KW-1185">Reference proteome</keyword>
<dbReference type="HOGENOM" id="CLU_063305_1_0_1"/>
<feature type="transmembrane region" description="Helical" evidence="6">
    <location>
        <begin position="254"/>
        <end position="277"/>
    </location>
</feature>
<sequence length="359" mass="42141">MIIRLRKPSNNDSCFLIPVYLYDEQYSIFISIAELIFYILCSYVAFFNLRTFLRIRMFHQNFIILAIPMFGLWYEVIIGKLITMAYQLIIIVPNVKVNKFYALWSNDPDEMMAVDSLTGLELLILAGFIQWHYLFSIIFGAIAHCIERAIASLLIDNYETNSQLYIPISLTLFTQFMAVSISYAVLFDKLGIVILNILWISTCVISIVLFFWLKHTNEKWLQEMESPRRKRSFTVSQRFQVKENIRALKLGKRLVFCVLGTMVVSGTGIILVIQEWIPQFLCHFVENCVFLNPLWICPVFMYSLPAWKEQFKKAFPSLAWIKRERKLGVVNVEPVEDVKKKRISMETDVHFIQLNEFWT</sequence>
<dbReference type="GO" id="GO:0007606">
    <property type="term" value="P:sensory perception of chemical stimulus"/>
    <property type="evidence" value="ECO:0007669"/>
    <property type="project" value="InterPro"/>
</dbReference>
<keyword evidence="5 6" id="KW-0472">Membrane</keyword>
<name>E3M150_CAERE</name>
<feature type="transmembrane region" description="Helical" evidence="6">
    <location>
        <begin position="192"/>
        <end position="213"/>
    </location>
</feature>
<dbReference type="RefSeq" id="XP_003110034.2">
    <property type="nucleotide sequence ID" value="XM_003109986.2"/>
</dbReference>
<feature type="transmembrane region" description="Helical" evidence="6">
    <location>
        <begin position="26"/>
        <end position="49"/>
    </location>
</feature>
<comment type="similarity">
    <text evidence="2">Belongs to the nematode receptor-like protein sre family.</text>
</comment>
<dbReference type="EMBL" id="DS268421">
    <property type="protein sequence ID" value="EFO88823.1"/>
    <property type="molecule type" value="Genomic_DNA"/>
</dbReference>
<evidence type="ECO:0000256" key="5">
    <source>
        <dbReference type="ARBA" id="ARBA00023136"/>
    </source>
</evidence>
<dbReference type="GeneID" id="9804271"/>
<dbReference type="CTD" id="9804271"/>
<proteinExistence type="inferred from homology"/>
<evidence type="ECO:0000256" key="1">
    <source>
        <dbReference type="ARBA" id="ARBA00004141"/>
    </source>
</evidence>
<reference evidence="7" key="1">
    <citation type="submission" date="2007-07" db="EMBL/GenBank/DDBJ databases">
        <title>PCAP assembly of the Caenorhabditis remanei genome.</title>
        <authorList>
            <consortium name="The Caenorhabditis remanei Sequencing Consortium"/>
            <person name="Wilson R.K."/>
        </authorList>
    </citation>
    <scope>NUCLEOTIDE SEQUENCE [LARGE SCALE GENOMIC DNA]</scope>
    <source>
        <strain evidence="7">PB4641</strain>
    </source>
</reference>
<evidence type="ECO:0000256" key="3">
    <source>
        <dbReference type="ARBA" id="ARBA00022692"/>
    </source>
</evidence>
<organism evidence="8">
    <name type="scientific">Caenorhabditis remanei</name>
    <name type="common">Caenorhabditis vulgaris</name>
    <dbReference type="NCBI Taxonomy" id="31234"/>
    <lineage>
        <taxon>Eukaryota</taxon>
        <taxon>Metazoa</taxon>
        <taxon>Ecdysozoa</taxon>
        <taxon>Nematoda</taxon>
        <taxon>Chromadorea</taxon>
        <taxon>Rhabditida</taxon>
        <taxon>Rhabditina</taxon>
        <taxon>Rhabditomorpha</taxon>
        <taxon>Rhabditoidea</taxon>
        <taxon>Rhabditidae</taxon>
        <taxon>Peloderinae</taxon>
        <taxon>Caenorhabditis</taxon>
    </lineage>
</organism>
<dbReference type="GO" id="GO:0016020">
    <property type="term" value="C:membrane"/>
    <property type="evidence" value="ECO:0007669"/>
    <property type="project" value="UniProtKB-SubCell"/>
</dbReference>
<dbReference type="Proteomes" id="UP000008281">
    <property type="component" value="Unassembled WGS sequence"/>
</dbReference>
<dbReference type="InterPro" id="IPR004151">
    <property type="entry name" value="7TM_GPCR_serpentine_rcpt_Sre"/>
</dbReference>
<dbReference type="Pfam" id="PF03125">
    <property type="entry name" value="Sre"/>
    <property type="match status" value="1"/>
</dbReference>
<dbReference type="PANTHER" id="PTHR23128:SF135">
    <property type="entry name" value="SERPENTINE RECEPTOR, CLASS E (EPSILON)-RELATED"/>
    <property type="match status" value="1"/>
</dbReference>
<dbReference type="OMA" id="WYEVIIG"/>
<evidence type="ECO:0000313" key="7">
    <source>
        <dbReference type="EMBL" id="EFO88823.1"/>
    </source>
</evidence>
<feature type="transmembrane region" description="Helical" evidence="6">
    <location>
        <begin position="61"/>
        <end position="89"/>
    </location>
</feature>
<dbReference type="eggNOG" id="ENOG502TJC9">
    <property type="taxonomic scope" value="Eukaryota"/>
</dbReference>
<feature type="transmembrane region" description="Helical" evidence="6">
    <location>
        <begin position="122"/>
        <end position="143"/>
    </location>
</feature>
<evidence type="ECO:0000256" key="2">
    <source>
        <dbReference type="ARBA" id="ARBA00006803"/>
    </source>
</evidence>
<evidence type="ECO:0000256" key="6">
    <source>
        <dbReference type="SAM" id="Phobius"/>
    </source>
</evidence>
<dbReference type="PANTHER" id="PTHR23128">
    <property type="entry name" value="SERPENTINE RECEPTOR, CLASS E (EPSILON)-RELATED"/>
    <property type="match status" value="1"/>
</dbReference>
<feature type="transmembrane region" description="Helical" evidence="6">
    <location>
        <begin position="289"/>
        <end position="307"/>
    </location>
</feature>
<feature type="transmembrane region" description="Helical" evidence="6">
    <location>
        <begin position="164"/>
        <end position="186"/>
    </location>
</feature>
<dbReference type="KEGG" id="crq:GCK72_006696"/>
<evidence type="ECO:0000313" key="8">
    <source>
        <dbReference type="Proteomes" id="UP000008281"/>
    </source>
</evidence>
<accession>E3M150</accession>
<dbReference type="AlphaFoldDB" id="E3M150"/>
<comment type="subcellular location">
    <subcellularLocation>
        <location evidence="1">Membrane</location>
        <topology evidence="1">Multi-pass membrane protein</topology>
    </subcellularLocation>
</comment>
<evidence type="ECO:0000256" key="4">
    <source>
        <dbReference type="ARBA" id="ARBA00022989"/>
    </source>
</evidence>
<dbReference type="InParanoid" id="E3M150"/>
<keyword evidence="4 6" id="KW-1133">Transmembrane helix</keyword>
<protein>
    <submittedName>
        <fullName evidence="7">Uncharacterized protein</fullName>
    </submittedName>
</protein>
<gene>
    <name evidence="7" type="ORF">CRE_06460</name>
</gene>
<keyword evidence="3 6" id="KW-0812">Transmembrane</keyword>